<keyword evidence="2" id="KW-1185">Reference proteome</keyword>
<organism evidence="2 3">
    <name type="scientific">Plectus sambesii</name>
    <dbReference type="NCBI Taxonomy" id="2011161"/>
    <lineage>
        <taxon>Eukaryota</taxon>
        <taxon>Metazoa</taxon>
        <taxon>Ecdysozoa</taxon>
        <taxon>Nematoda</taxon>
        <taxon>Chromadorea</taxon>
        <taxon>Plectida</taxon>
        <taxon>Plectina</taxon>
        <taxon>Plectoidea</taxon>
        <taxon>Plectidae</taxon>
        <taxon>Plectus</taxon>
    </lineage>
</organism>
<dbReference type="InterPro" id="IPR005018">
    <property type="entry name" value="DOMON_domain"/>
</dbReference>
<dbReference type="AlphaFoldDB" id="A0A914VU97"/>
<dbReference type="WBParaSite" id="PSAMB.scaffold250size61370.g3823.t1">
    <property type="protein sequence ID" value="PSAMB.scaffold250size61370.g3823.t1"/>
    <property type="gene ID" value="PSAMB.scaffold250size61370.g3823"/>
</dbReference>
<feature type="domain" description="DOMON" evidence="1">
    <location>
        <begin position="1"/>
        <end position="83"/>
    </location>
</feature>
<evidence type="ECO:0000313" key="2">
    <source>
        <dbReference type="Proteomes" id="UP000887566"/>
    </source>
</evidence>
<protein>
    <submittedName>
        <fullName evidence="3">DOMON domain-containing protein</fullName>
    </submittedName>
</protein>
<dbReference type="InterPro" id="IPR045266">
    <property type="entry name" value="DOH_DOMON"/>
</dbReference>
<evidence type="ECO:0000313" key="3">
    <source>
        <dbReference type="WBParaSite" id="PSAMB.scaffold250size61370.g3823.t1"/>
    </source>
</evidence>
<evidence type="ECO:0000259" key="1">
    <source>
        <dbReference type="PROSITE" id="PS50836"/>
    </source>
</evidence>
<dbReference type="Pfam" id="PF03351">
    <property type="entry name" value="DOMON"/>
    <property type="match status" value="1"/>
</dbReference>
<dbReference type="PANTHER" id="PTHR46901:SF2">
    <property type="entry name" value="GH04942P"/>
    <property type="match status" value="1"/>
</dbReference>
<reference evidence="3" key="1">
    <citation type="submission" date="2022-11" db="UniProtKB">
        <authorList>
            <consortium name="WormBaseParasite"/>
        </authorList>
    </citation>
    <scope>IDENTIFICATION</scope>
</reference>
<dbReference type="CDD" id="cd09631">
    <property type="entry name" value="DOMON_DOH"/>
    <property type="match status" value="1"/>
</dbReference>
<proteinExistence type="predicted"/>
<sequence length="157" mass="17651">MNCLDIVIGSVHNGRSRIADHYTRDQSTPLLDAWYYGSESLTAAYGVERDGRTLIIFRRSIEASEKTDHSLGPGEKFVVWAKGQELGHYFHSPKSALEASEVEDPLFYRRNALMYHGKRNRGVHPMEFVKSNSASVIIGVSLTHLIIFSCATLLNRP</sequence>
<dbReference type="PANTHER" id="PTHR46901">
    <property type="entry name" value="GH04942P"/>
    <property type="match status" value="1"/>
</dbReference>
<name>A0A914VU97_9BILA</name>
<accession>A0A914VU97</accession>
<dbReference type="Proteomes" id="UP000887566">
    <property type="component" value="Unplaced"/>
</dbReference>
<dbReference type="PROSITE" id="PS50836">
    <property type="entry name" value="DOMON"/>
    <property type="match status" value="1"/>
</dbReference>